<feature type="transmembrane region" description="Helical" evidence="1">
    <location>
        <begin position="22"/>
        <end position="41"/>
    </location>
</feature>
<protein>
    <submittedName>
        <fullName evidence="2">Uncharacterized protein</fullName>
    </submittedName>
</protein>
<keyword evidence="1" id="KW-0472">Membrane</keyword>
<keyword evidence="1" id="KW-1133">Transmembrane helix</keyword>
<proteinExistence type="predicted"/>
<evidence type="ECO:0000313" key="2">
    <source>
        <dbReference type="EMBL" id="MDE5416120.1"/>
    </source>
</evidence>
<reference evidence="2" key="1">
    <citation type="submission" date="2024-05" db="EMBL/GenBank/DDBJ databases">
        <title>Alkalihalobacillus sp. strain MEB203 novel alkaliphilic bacterium from Lonar Lake, India.</title>
        <authorList>
            <person name="Joshi A."/>
            <person name="Thite S."/>
            <person name="Mengade P."/>
        </authorList>
    </citation>
    <scope>NUCLEOTIDE SEQUENCE</scope>
    <source>
        <strain evidence="2">MEB 203</strain>
    </source>
</reference>
<dbReference type="RefSeq" id="WP_275120710.1">
    <property type="nucleotide sequence ID" value="NZ_JAOTPO010000027.1"/>
</dbReference>
<evidence type="ECO:0000256" key="1">
    <source>
        <dbReference type="SAM" id="Phobius"/>
    </source>
</evidence>
<name>A0ABT5VKZ3_9BACI</name>
<organism evidence="2 3">
    <name type="scientific">Alkalihalobacterium chitinilyticum</name>
    <dbReference type="NCBI Taxonomy" id="2980103"/>
    <lineage>
        <taxon>Bacteria</taxon>
        <taxon>Bacillati</taxon>
        <taxon>Bacillota</taxon>
        <taxon>Bacilli</taxon>
        <taxon>Bacillales</taxon>
        <taxon>Bacillaceae</taxon>
        <taxon>Alkalihalobacterium</taxon>
    </lineage>
</organism>
<dbReference type="EMBL" id="JAOTPO010000027">
    <property type="protein sequence ID" value="MDE5416120.1"/>
    <property type="molecule type" value="Genomic_DNA"/>
</dbReference>
<keyword evidence="3" id="KW-1185">Reference proteome</keyword>
<sequence length="54" mass="6409">MFYKLYENLDIDNRFKIGYNEFLIYFVLLIAFGAYFIGYMLGGMYSHIVHNIGV</sequence>
<gene>
    <name evidence="2" type="ORF">N7Z68_22715</name>
</gene>
<evidence type="ECO:0000313" key="3">
    <source>
        <dbReference type="Proteomes" id="UP001148125"/>
    </source>
</evidence>
<keyword evidence="1" id="KW-0812">Transmembrane</keyword>
<dbReference type="Proteomes" id="UP001148125">
    <property type="component" value="Unassembled WGS sequence"/>
</dbReference>
<comment type="caution">
    <text evidence="2">The sequence shown here is derived from an EMBL/GenBank/DDBJ whole genome shotgun (WGS) entry which is preliminary data.</text>
</comment>
<accession>A0ABT5VKZ3</accession>